<sequence>MWIPLAGLGVGVAIGLVSGLTIPSQFARYTAVAVLSALDSIVGATRATIEKRYRNRIFISGLIGNTVLAVVLAFLGERLGIDLYLAAVVAFGVRLFENASRIRQHLVG</sequence>
<proteinExistence type="inferred from homology"/>
<comment type="caution">
    <text evidence="3">The sequence shown here is derived from an EMBL/GenBank/DDBJ whole genome shotgun (WGS) entry which is preliminary data.</text>
</comment>
<protein>
    <submittedName>
        <fullName evidence="3">Small basic protein</fullName>
    </submittedName>
</protein>
<feature type="transmembrane region" description="Helical" evidence="2">
    <location>
        <begin position="57"/>
        <end position="75"/>
    </location>
</feature>
<name>A0A0P6Y123_9CHLR</name>
<comment type="similarity">
    <text evidence="1">Belongs to the sbp family.</text>
</comment>
<evidence type="ECO:0000256" key="1">
    <source>
        <dbReference type="PIRNR" id="PIRNR018579"/>
    </source>
</evidence>
<dbReference type="OrthoDB" id="9812056at2"/>
<dbReference type="PATRIC" id="fig|70996.4.peg.3249"/>
<evidence type="ECO:0000313" key="4">
    <source>
        <dbReference type="Proteomes" id="UP000050277"/>
    </source>
</evidence>
<dbReference type="Proteomes" id="UP000050277">
    <property type="component" value="Unassembled WGS sequence"/>
</dbReference>
<dbReference type="EMBL" id="LGKP01000022">
    <property type="protein sequence ID" value="KPL86230.1"/>
    <property type="molecule type" value="Genomic_DNA"/>
</dbReference>
<evidence type="ECO:0000256" key="2">
    <source>
        <dbReference type="SAM" id="Phobius"/>
    </source>
</evidence>
<reference evidence="3 4" key="1">
    <citation type="submission" date="2015-07" db="EMBL/GenBank/DDBJ databases">
        <title>Whole genome sequence of Herpetosiphon geysericola DSM 7119.</title>
        <authorList>
            <person name="Hemp J."/>
            <person name="Ward L.M."/>
            <person name="Pace L.A."/>
            <person name="Fischer W.W."/>
        </authorList>
    </citation>
    <scope>NUCLEOTIDE SEQUENCE [LARGE SCALE GENOMIC DNA]</scope>
    <source>
        <strain evidence="3 4">DSM 7119</strain>
    </source>
</reference>
<accession>A0A0P6Y123</accession>
<organism evidence="3 4">
    <name type="scientific">Herpetosiphon geysericola</name>
    <dbReference type="NCBI Taxonomy" id="70996"/>
    <lineage>
        <taxon>Bacteria</taxon>
        <taxon>Bacillati</taxon>
        <taxon>Chloroflexota</taxon>
        <taxon>Chloroflexia</taxon>
        <taxon>Herpetosiphonales</taxon>
        <taxon>Herpetosiphonaceae</taxon>
        <taxon>Herpetosiphon</taxon>
    </lineage>
</organism>
<dbReference type="InterPro" id="IPR009709">
    <property type="entry name" value="DUF1290"/>
</dbReference>
<keyword evidence="1 2" id="KW-0812">Transmembrane</keyword>
<feature type="transmembrane region" description="Helical" evidence="2">
    <location>
        <begin position="81"/>
        <end position="96"/>
    </location>
</feature>
<dbReference type="STRING" id="70996.SE18_13150"/>
<dbReference type="Pfam" id="PF06947">
    <property type="entry name" value="DUF1290"/>
    <property type="match status" value="1"/>
</dbReference>
<keyword evidence="4" id="KW-1185">Reference proteome</keyword>
<keyword evidence="2" id="KW-1133">Transmembrane helix</keyword>
<dbReference type="AlphaFoldDB" id="A0A0P6Y123"/>
<gene>
    <name evidence="3" type="ORF">SE18_13150</name>
</gene>
<evidence type="ECO:0000313" key="3">
    <source>
        <dbReference type="EMBL" id="KPL86230.1"/>
    </source>
</evidence>
<keyword evidence="1 2" id="KW-0472">Membrane</keyword>
<comment type="subcellular location">
    <subcellularLocation>
        <location evidence="1">Cell membrane</location>
        <topology evidence="1">Multi-pass membrane protein</topology>
    </subcellularLocation>
</comment>
<keyword evidence="1" id="KW-1003">Cell membrane</keyword>
<dbReference type="PIRSF" id="PIRSF018579">
    <property type="entry name" value="Sbp"/>
    <property type="match status" value="1"/>
</dbReference>
<dbReference type="GO" id="GO:0005886">
    <property type="term" value="C:plasma membrane"/>
    <property type="evidence" value="ECO:0007669"/>
    <property type="project" value="UniProtKB-SubCell"/>
</dbReference>